<evidence type="ECO:0000313" key="2">
    <source>
        <dbReference type="Proteomes" id="UP001497602"/>
    </source>
</evidence>
<dbReference type="Proteomes" id="UP001497602">
    <property type="component" value="Unassembled WGS sequence"/>
</dbReference>
<sequence length="41" mass="4876">MIGYYNSMLAYYGIDTKNLSLNQWAERVAQIEDIREKEGKY</sequence>
<name>A0ABP1FEG5_9FLAO</name>
<dbReference type="RefSeq" id="WP_348739736.1">
    <property type="nucleotide sequence ID" value="NZ_CAXJRC010000043.1"/>
</dbReference>
<comment type="caution">
    <text evidence="1">The sequence shown here is derived from an EMBL/GenBank/DDBJ whole genome shotgun (WGS) entry which is preliminary data.</text>
</comment>
<protein>
    <submittedName>
        <fullName evidence="1">Uncharacterized protein</fullName>
    </submittedName>
</protein>
<reference evidence="1 2" key="1">
    <citation type="submission" date="2024-05" db="EMBL/GenBank/DDBJ databases">
        <authorList>
            <person name="Duchaud E."/>
        </authorList>
    </citation>
    <scope>NUCLEOTIDE SEQUENCE [LARGE SCALE GENOMIC DNA]</scope>
    <source>
        <strain evidence="1">Ena-SAMPLE-TAB-13-05-2024-13:56:06:370-140305</strain>
    </source>
</reference>
<accession>A0ABP1FEG5</accession>
<evidence type="ECO:0000313" key="1">
    <source>
        <dbReference type="EMBL" id="CAL2108181.1"/>
    </source>
</evidence>
<organism evidence="1 2">
    <name type="scientific">Tenacibaculum vairaonense</name>
    <dbReference type="NCBI Taxonomy" id="3137860"/>
    <lineage>
        <taxon>Bacteria</taxon>
        <taxon>Pseudomonadati</taxon>
        <taxon>Bacteroidota</taxon>
        <taxon>Flavobacteriia</taxon>
        <taxon>Flavobacteriales</taxon>
        <taxon>Flavobacteriaceae</taxon>
        <taxon>Tenacibaculum</taxon>
    </lineage>
</organism>
<keyword evidence="2" id="KW-1185">Reference proteome</keyword>
<dbReference type="EMBL" id="CAXJRC010000043">
    <property type="protein sequence ID" value="CAL2108181.1"/>
    <property type="molecule type" value="Genomic_DNA"/>
</dbReference>
<gene>
    <name evidence="1" type="ORF">T190115A13A_60176</name>
</gene>
<proteinExistence type="predicted"/>